<name>A0ABX1ZF86_9BACL</name>
<reference evidence="2 3" key="1">
    <citation type="submission" date="2019-10" db="EMBL/GenBank/DDBJ databases">
        <title>Description of Paenibacillus choica sp. nov.</title>
        <authorList>
            <person name="Carlier A."/>
            <person name="Qi S."/>
        </authorList>
    </citation>
    <scope>NUCLEOTIDE SEQUENCE [LARGE SCALE GENOMIC DNA]</scope>
    <source>
        <strain evidence="2 3">LMG 31460</strain>
    </source>
</reference>
<dbReference type="InterPro" id="IPR055259">
    <property type="entry name" value="YkvP/CgeB_Glyco_trans-like"/>
</dbReference>
<protein>
    <submittedName>
        <fullName evidence="2">Glycosyltransferase</fullName>
    </submittedName>
</protein>
<sequence length="376" mass="43018">MSAKTVGKSGKSIVTWHKGFNAGSRDGRAAGWNEGYRIGRSHAIYTQVGEVVFPIRPYKVLYVTAGIGDPYPALDQAIIEGLRSVVIEVMSVSPTESVVATATLYTPDVILVLNGVSLPLEQVDELRQRGFRTAVWFTDDPYYTDWTVGIAPHYDHVFTLELNCVSLYQSIGCTNVYYLPFAVNPKAFYPIVAQSSFQTDICFIGTAFWNRVRYIDQIAHYLKGKRTLLSGWWWDRLHQYQLLSSSIRLGNWLTPGDTSRYYNGAKIVINLHRPIDDETNRNSMLLQACSVNPRTFEISGCSTLQLVDARSEVSRMYVPNQEIVIYSSPEELVYLLDYYLNHEEERREIAFKAYNRTLRQHTYAHRLDQMMSILFE</sequence>
<organism evidence="2 3">
    <name type="scientific">Paenibacillus germinis</name>
    <dbReference type="NCBI Taxonomy" id="2654979"/>
    <lineage>
        <taxon>Bacteria</taxon>
        <taxon>Bacillati</taxon>
        <taxon>Bacillota</taxon>
        <taxon>Bacilli</taxon>
        <taxon>Bacillales</taxon>
        <taxon>Paenibacillaceae</taxon>
        <taxon>Paenibacillus</taxon>
    </lineage>
</organism>
<dbReference type="EMBL" id="WHOC01000183">
    <property type="protein sequence ID" value="NOU90921.1"/>
    <property type="molecule type" value="Genomic_DNA"/>
</dbReference>
<evidence type="ECO:0000313" key="2">
    <source>
        <dbReference type="EMBL" id="NOU90921.1"/>
    </source>
</evidence>
<feature type="domain" description="Spore protein YkvP/CgeB glycosyl transferase-like" evidence="1">
    <location>
        <begin position="223"/>
        <end position="371"/>
    </location>
</feature>
<proteinExistence type="predicted"/>
<comment type="caution">
    <text evidence="2">The sequence shown here is derived from an EMBL/GenBank/DDBJ whole genome shotgun (WGS) entry which is preliminary data.</text>
</comment>
<dbReference type="RefSeq" id="WP_171693674.1">
    <property type="nucleotide sequence ID" value="NZ_WHOC01000183.1"/>
</dbReference>
<keyword evidence="3" id="KW-1185">Reference proteome</keyword>
<gene>
    <name evidence="2" type="ORF">GC102_35125</name>
</gene>
<dbReference type="Pfam" id="PF13524">
    <property type="entry name" value="Glyco_trans_1_2"/>
    <property type="match status" value="1"/>
</dbReference>
<dbReference type="Proteomes" id="UP000658690">
    <property type="component" value="Unassembled WGS sequence"/>
</dbReference>
<accession>A0ABX1ZF86</accession>
<evidence type="ECO:0000313" key="3">
    <source>
        <dbReference type="Proteomes" id="UP000658690"/>
    </source>
</evidence>
<evidence type="ECO:0000259" key="1">
    <source>
        <dbReference type="Pfam" id="PF13524"/>
    </source>
</evidence>